<protein>
    <submittedName>
        <fullName evidence="1">Uncharacterized protein</fullName>
    </submittedName>
</protein>
<comment type="caution">
    <text evidence="1">The sequence shown here is derived from an EMBL/GenBank/DDBJ whole genome shotgun (WGS) entry which is preliminary data.</text>
</comment>
<organism evidence="1 2">
    <name type="scientific">Paenibacillus vulneris</name>
    <dbReference type="NCBI Taxonomy" id="1133364"/>
    <lineage>
        <taxon>Bacteria</taxon>
        <taxon>Bacillati</taxon>
        <taxon>Bacillota</taxon>
        <taxon>Bacilli</taxon>
        <taxon>Bacillales</taxon>
        <taxon>Paenibacillaceae</taxon>
        <taxon>Paenibacillus</taxon>
    </lineage>
</organism>
<keyword evidence="2" id="KW-1185">Reference proteome</keyword>
<dbReference type="EMBL" id="JBHTLU010000031">
    <property type="protein sequence ID" value="MFD1223101.1"/>
    <property type="molecule type" value="Genomic_DNA"/>
</dbReference>
<evidence type="ECO:0000313" key="2">
    <source>
        <dbReference type="Proteomes" id="UP001597180"/>
    </source>
</evidence>
<gene>
    <name evidence="1" type="ORF">ACFQ4B_23555</name>
</gene>
<evidence type="ECO:0000313" key="1">
    <source>
        <dbReference type="EMBL" id="MFD1223101.1"/>
    </source>
</evidence>
<dbReference type="Proteomes" id="UP001597180">
    <property type="component" value="Unassembled WGS sequence"/>
</dbReference>
<sequence length="174" mass="20024">MGNCVSLPDQHNSLEDLHMSNGLTSVFLEMLVLSGSLLAVTDREKEFIIWLAQRDQSIVGIGTVGFSLEEMPWLIRDFNRMKLFMLKAIEGAINKIKWEVLDYKPNEEMVVRCLHRFKELIRAFSVDDVIENHYWEWSEIDDNDPIPAIPEGHPMCPTHSIYLSCHGCLICNSM</sequence>
<name>A0ABW3URU0_9BACL</name>
<dbReference type="RefSeq" id="WP_345589132.1">
    <property type="nucleotide sequence ID" value="NZ_BAABJG010000015.1"/>
</dbReference>
<accession>A0ABW3URU0</accession>
<proteinExistence type="predicted"/>
<reference evidence="2" key="1">
    <citation type="journal article" date="2019" name="Int. J. Syst. Evol. Microbiol.">
        <title>The Global Catalogue of Microorganisms (GCM) 10K type strain sequencing project: providing services to taxonomists for standard genome sequencing and annotation.</title>
        <authorList>
            <consortium name="The Broad Institute Genomics Platform"/>
            <consortium name="The Broad Institute Genome Sequencing Center for Infectious Disease"/>
            <person name="Wu L."/>
            <person name="Ma J."/>
        </authorList>
    </citation>
    <scope>NUCLEOTIDE SEQUENCE [LARGE SCALE GENOMIC DNA]</scope>
    <source>
        <strain evidence="2">CCUG 53270</strain>
    </source>
</reference>